<accession>A0A1B4V7Q8</accession>
<dbReference type="Proteomes" id="UP000218899">
    <property type="component" value="Chromosome"/>
</dbReference>
<keyword evidence="2" id="KW-1185">Reference proteome</keyword>
<dbReference type="EMBL" id="AP014936">
    <property type="protein sequence ID" value="BAU49563.1"/>
    <property type="molecule type" value="Genomic_DNA"/>
</dbReference>
<gene>
    <name evidence="1" type="ORF">SVA_3015</name>
</gene>
<name>A0A1B4V7Q8_9GAMM</name>
<sequence>MPAKEQRRREAVRQRRLEEARAQALEIQLAAWQKSQQVRDYVEAVRRTAIERHGAIGPGSHLERWLTWTSEYADRLDPLRRDPADFWLAESDTDSA</sequence>
<dbReference type="KEGG" id="sva:SVA_3015"/>
<evidence type="ECO:0000313" key="2">
    <source>
        <dbReference type="Proteomes" id="UP000218899"/>
    </source>
</evidence>
<protein>
    <submittedName>
        <fullName evidence="1">Uncharacterized protein</fullName>
    </submittedName>
</protein>
<dbReference type="AlphaFoldDB" id="A0A1B4V7Q8"/>
<reference evidence="1 2" key="1">
    <citation type="submission" date="2015-08" db="EMBL/GenBank/DDBJ databases">
        <title>Complete genome sequence of Sulfurifustis variabilis.</title>
        <authorList>
            <person name="Miura A."/>
            <person name="Kojima H."/>
            <person name="Fukui M."/>
        </authorList>
    </citation>
    <scope>NUCLEOTIDE SEQUENCE [LARGE SCALE GENOMIC DNA]</scope>
    <source>
        <strain evidence="2">skN76</strain>
    </source>
</reference>
<organism evidence="1 2">
    <name type="scientific">Sulfurifustis variabilis</name>
    <dbReference type="NCBI Taxonomy" id="1675686"/>
    <lineage>
        <taxon>Bacteria</taxon>
        <taxon>Pseudomonadati</taxon>
        <taxon>Pseudomonadota</taxon>
        <taxon>Gammaproteobacteria</taxon>
        <taxon>Acidiferrobacterales</taxon>
        <taxon>Acidiferrobacteraceae</taxon>
        <taxon>Sulfurifustis</taxon>
    </lineage>
</organism>
<evidence type="ECO:0000313" key="1">
    <source>
        <dbReference type="EMBL" id="BAU49563.1"/>
    </source>
</evidence>
<proteinExistence type="predicted"/>